<evidence type="ECO:0000313" key="1">
    <source>
        <dbReference type="EMBL" id="KNX37167.1"/>
    </source>
</evidence>
<protein>
    <recommendedName>
        <fullName evidence="3">NUDIX hydrolase</fullName>
    </recommendedName>
</protein>
<name>A0A0L6CH84_9MICO</name>
<proteinExistence type="predicted"/>
<gene>
    <name evidence="1" type="ORF">VV01_08435</name>
</gene>
<reference evidence="2" key="1">
    <citation type="submission" date="2015-03" db="EMBL/GenBank/DDBJ databases">
        <title>Luteipulveratus halotolerans sp. nov., a novel actinobacterium (Dermacoccaceae) from Sarawak, Malaysia.</title>
        <authorList>
            <person name="Juboi H."/>
            <person name="Basik A."/>
            <person name="Shamsul S.S."/>
            <person name="Arnold P."/>
            <person name="Schmitt E.K."/>
            <person name="Sanglier J.-J."/>
            <person name="Yeo T."/>
        </authorList>
    </citation>
    <scope>NUCLEOTIDE SEQUENCE [LARGE SCALE GENOMIC DNA]</scope>
    <source>
        <strain evidence="2">C296001</strain>
    </source>
</reference>
<dbReference type="PATRIC" id="fig|1631356.3.peg.1638"/>
<keyword evidence="2" id="KW-1185">Reference proteome</keyword>
<evidence type="ECO:0000313" key="2">
    <source>
        <dbReference type="Proteomes" id="UP000037397"/>
    </source>
</evidence>
<evidence type="ECO:0008006" key="3">
    <source>
        <dbReference type="Google" id="ProtNLM"/>
    </source>
</evidence>
<dbReference type="OrthoDB" id="3214694at2"/>
<dbReference type="RefSeq" id="WP_050669496.1">
    <property type="nucleotide sequence ID" value="NZ_LAIR01000002.1"/>
</dbReference>
<comment type="caution">
    <text evidence="1">The sequence shown here is derived from an EMBL/GenBank/DDBJ whole genome shotgun (WGS) entry which is preliminary data.</text>
</comment>
<dbReference type="EMBL" id="LAIR01000002">
    <property type="protein sequence ID" value="KNX37167.1"/>
    <property type="molecule type" value="Genomic_DNA"/>
</dbReference>
<sequence>MEIIGWVALVVAIVSLAAWRLTYTAARLDRLHGRVEGAMSALDAQLVRRAEASLELARSEALDPTSSLVLGGAATSSLEFADDEEVTSEVRVHGISPDRGAVESGLTETLQELLTPETVAHVREHSPLGSDCLDMVHRAGQRVQLSRRFYNDAARDVRRVRSKKMVRWFRLAGHTAMPESVEFNDEVPELRNP</sequence>
<organism evidence="1 2">
    <name type="scientific">Luteipulveratus halotolerans</name>
    <dbReference type="NCBI Taxonomy" id="1631356"/>
    <lineage>
        <taxon>Bacteria</taxon>
        <taxon>Bacillati</taxon>
        <taxon>Actinomycetota</taxon>
        <taxon>Actinomycetes</taxon>
        <taxon>Micrococcales</taxon>
        <taxon>Dermacoccaceae</taxon>
        <taxon>Luteipulveratus</taxon>
    </lineage>
</organism>
<dbReference type="AlphaFoldDB" id="A0A0L6CH84"/>
<accession>A0A0L6CH84</accession>
<dbReference type="STRING" id="1631356.VV01_08435"/>
<dbReference type="Proteomes" id="UP000037397">
    <property type="component" value="Unassembled WGS sequence"/>
</dbReference>